<evidence type="ECO:0000259" key="1">
    <source>
        <dbReference type="Pfam" id="PF00535"/>
    </source>
</evidence>
<dbReference type="InterPro" id="IPR029044">
    <property type="entry name" value="Nucleotide-diphossugar_trans"/>
</dbReference>
<dbReference type="PANTHER" id="PTHR22916:SF3">
    <property type="entry name" value="UDP-GLCNAC:BETAGAL BETA-1,3-N-ACETYLGLUCOSAMINYLTRANSFERASE-LIKE PROTEIN 1"/>
    <property type="match status" value="1"/>
</dbReference>
<dbReference type="CDD" id="cd00761">
    <property type="entry name" value="Glyco_tranf_GTA_type"/>
    <property type="match status" value="1"/>
</dbReference>
<dbReference type="SUPFAM" id="SSF53448">
    <property type="entry name" value="Nucleotide-diphospho-sugar transferases"/>
    <property type="match status" value="1"/>
</dbReference>
<dbReference type="AlphaFoldDB" id="A0A1G2H038"/>
<proteinExistence type="predicted"/>
<evidence type="ECO:0000313" key="2">
    <source>
        <dbReference type="EMBL" id="OGZ55611.1"/>
    </source>
</evidence>
<dbReference type="Gene3D" id="3.90.550.10">
    <property type="entry name" value="Spore Coat Polysaccharide Biosynthesis Protein SpsA, Chain A"/>
    <property type="match status" value="1"/>
</dbReference>
<organism evidence="2 3">
    <name type="scientific">Candidatus Ryanbacteria bacterium RIFCSPLOWO2_02_FULL_47_14</name>
    <dbReference type="NCBI Taxonomy" id="1802129"/>
    <lineage>
        <taxon>Bacteria</taxon>
        <taxon>Candidatus Ryaniibacteriota</taxon>
    </lineage>
</organism>
<dbReference type="PANTHER" id="PTHR22916">
    <property type="entry name" value="GLYCOSYLTRANSFERASE"/>
    <property type="match status" value="1"/>
</dbReference>
<dbReference type="GO" id="GO:0016758">
    <property type="term" value="F:hexosyltransferase activity"/>
    <property type="evidence" value="ECO:0007669"/>
    <property type="project" value="UniProtKB-ARBA"/>
</dbReference>
<dbReference type="Pfam" id="PF00535">
    <property type="entry name" value="Glycos_transf_2"/>
    <property type="match status" value="1"/>
</dbReference>
<sequence length="288" mass="33426">MTVSIGLPTYNRAHLLSRAIESVLAQSFTDFELIVVDDGSTDNTEELVKSFQDRRIRYLKHENNRGLMASRNTALRESHGKYLAFQDSDDWWHPDFLKESVRIFDEAPKMIGCVYSRIEKKYMNGELLVLPKVGDSITNGNLLSDFLSGGYLVTLQAVVMKKQCLDMVGYFDEDFQVFGDAEFIIRFAEHYEFAFNPNVRAFLEVQGDSISRNKKKRVEARELLYQKHKKSFERYPHAHARYVAHLGMSLTRQGARRRGLVYLRSAVKSRPWHLGYWLRYLKIALLLG</sequence>
<dbReference type="InterPro" id="IPR001173">
    <property type="entry name" value="Glyco_trans_2-like"/>
</dbReference>
<dbReference type="STRING" id="1802129.A3J04_00620"/>
<comment type="caution">
    <text evidence="2">The sequence shown here is derived from an EMBL/GenBank/DDBJ whole genome shotgun (WGS) entry which is preliminary data.</text>
</comment>
<accession>A0A1G2H038</accession>
<protein>
    <recommendedName>
        <fullName evidence="1">Glycosyltransferase 2-like domain-containing protein</fullName>
    </recommendedName>
</protein>
<dbReference type="EMBL" id="MHNZ01000030">
    <property type="protein sequence ID" value="OGZ55611.1"/>
    <property type="molecule type" value="Genomic_DNA"/>
</dbReference>
<feature type="domain" description="Glycosyltransferase 2-like" evidence="1">
    <location>
        <begin position="4"/>
        <end position="120"/>
    </location>
</feature>
<evidence type="ECO:0000313" key="3">
    <source>
        <dbReference type="Proteomes" id="UP000177954"/>
    </source>
</evidence>
<reference evidence="2 3" key="1">
    <citation type="journal article" date="2016" name="Nat. Commun.">
        <title>Thousands of microbial genomes shed light on interconnected biogeochemical processes in an aquifer system.</title>
        <authorList>
            <person name="Anantharaman K."/>
            <person name="Brown C.T."/>
            <person name="Hug L.A."/>
            <person name="Sharon I."/>
            <person name="Castelle C.J."/>
            <person name="Probst A.J."/>
            <person name="Thomas B.C."/>
            <person name="Singh A."/>
            <person name="Wilkins M.J."/>
            <person name="Karaoz U."/>
            <person name="Brodie E.L."/>
            <person name="Williams K.H."/>
            <person name="Hubbard S.S."/>
            <person name="Banfield J.F."/>
        </authorList>
    </citation>
    <scope>NUCLEOTIDE SEQUENCE [LARGE SCALE GENOMIC DNA]</scope>
</reference>
<name>A0A1G2H038_9BACT</name>
<dbReference type="Proteomes" id="UP000177954">
    <property type="component" value="Unassembled WGS sequence"/>
</dbReference>
<gene>
    <name evidence="2" type="ORF">A3J04_00620</name>
</gene>